<protein>
    <recommendedName>
        <fullName evidence="15">ATP synthase subunit b</fullName>
    </recommendedName>
    <alternativeName>
        <fullName evidence="15">ATP synthase F(0) sector subunit b</fullName>
    </alternativeName>
    <alternativeName>
        <fullName evidence="15">ATPase subunit I</fullName>
    </alternativeName>
    <alternativeName>
        <fullName evidence="15">F-type ATPase subunit b</fullName>
        <shortName evidence="15">F-ATPase subunit b</shortName>
    </alternativeName>
</protein>
<keyword evidence="9 15" id="KW-0472">Membrane</keyword>
<evidence type="ECO:0000256" key="11">
    <source>
        <dbReference type="ARBA" id="ARBA00025198"/>
    </source>
</evidence>
<dbReference type="InterPro" id="IPR050059">
    <property type="entry name" value="ATP_synthase_B_chain"/>
</dbReference>
<keyword evidence="10 15" id="KW-0066">ATP synthesis</keyword>
<evidence type="ECO:0000313" key="18">
    <source>
        <dbReference type="EMBL" id="CAF0689649.1"/>
    </source>
</evidence>
<sequence>MEETLLQLGISWPKLLAQTLNFAIVLFVLQRYAYRPILRLLEERRERIAESLRKAEEIDRLLAEAEAKRKAIVMEANQRASQIIEEAQRAAEVQGQRYLDRALQESEQILAKARELAAREREQTLAEVRRQVVRLVVELTSRVSGKVLTQEDHRRLQEETLAELERN</sequence>
<dbReference type="PANTHER" id="PTHR33445:SF1">
    <property type="entry name" value="ATP SYNTHASE SUBUNIT B"/>
    <property type="match status" value="1"/>
</dbReference>
<evidence type="ECO:0000256" key="4">
    <source>
        <dbReference type="ARBA" id="ARBA00022547"/>
    </source>
</evidence>
<evidence type="ECO:0000256" key="3">
    <source>
        <dbReference type="ARBA" id="ARBA00022475"/>
    </source>
</evidence>
<evidence type="ECO:0000256" key="8">
    <source>
        <dbReference type="ARBA" id="ARBA00023065"/>
    </source>
</evidence>
<dbReference type="AlphaFoldDB" id="A0A8J2BJK0"/>
<evidence type="ECO:0000256" key="14">
    <source>
        <dbReference type="ARBA" id="ARBA00037847"/>
    </source>
</evidence>
<comment type="subcellular location">
    <subcellularLocation>
        <location evidence="15">Cell membrane</location>
        <topology evidence="15">Single-pass membrane protein</topology>
    </subcellularLocation>
    <subcellularLocation>
        <location evidence="14">Endomembrane system</location>
        <topology evidence="14">Single-pass membrane protein</topology>
    </subcellularLocation>
</comment>
<keyword evidence="8 15" id="KW-0406">Ion transport</keyword>
<evidence type="ECO:0000256" key="5">
    <source>
        <dbReference type="ARBA" id="ARBA00022692"/>
    </source>
</evidence>
<keyword evidence="6 15" id="KW-0375">Hydrogen ion transport</keyword>
<comment type="caution">
    <text evidence="18">The sequence shown here is derived from an EMBL/GenBank/DDBJ whole genome shotgun (WGS) entry which is preliminary data.</text>
</comment>
<evidence type="ECO:0000256" key="9">
    <source>
        <dbReference type="ARBA" id="ARBA00023136"/>
    </source>
</evidence>
<dbReference type="GO" id="GO:0046961">
    <property type="term" value="F:proton-transporting ATPase activity, rotational mechanism"/>
    <property type="evidence" value="ECO:0007669"/>
    <property type="project" value="TreeGrafter"/>
</dbReference>
<evidence type="ECO:0000313" key="19">
    <source>
        <dbReference type="Proteomes" id="UP000663859"/>
    </source>
</evidence>
<comment type="similarity">
    <text evidence="1 15 16">Belongs to the ATPase B chain family.</text>
</comment>
<dbReference type="HAMAP" id="MF_01398">
    <property type="entry name" value="ATP_synth_b_bprime"/>
    <property type="match status" value="1"/>
</dbReference>
<keyword evidence="3 15" id="KW-1003">Cell membrane</keyword>
<comment type="subunit">
    <text evidence="15">F-type ATPases have 2 components, F(1) - the catalytic core - and F(0) - the membrane proton channel. F(1) has five subunits: alpha(3), beta(3), gamma(1), delta(1), epsilon(1). F(0) has three main subunits: a(1), b(2) and c(10-14). The alpha and beta chains form an alternating ring which encloses part of the gamma chain. F(1) is attached to F(0) by a central stalk formed by the gamma and epsilon chains, while a peripheral stalk is formed by the delta and b chains.</text>
</comment>
<keyword evidence="2 15" id="KW-0813">Transport</keyword>
<dbReference type="GO" id="GO:0046933">
    <property type="term" value="F:proton-transporting ATP synthase activity, rotational mechanism"/>
    <property type="evidence" value="ECO:0007669"/>
    <property type="project" value="UniProtKB-UniRule"/>
</dbReference>
<reference evidence="18" key="1">
    <citation type="submission" date="2021-02" db="EMBL/GenBank/DDBJ databases">
        <authorList>
            <person name="Cremers G."/>
            <person name="Picone N."/>
        </authorList>
    </citation>
    <scope>NUCLEOTIDE SEQUENCE</scope>
    <source>
        <strain evidence="18">PQ17</strain>
    </source>
</reference>
<evidence type="ECO:0000256" key="13">
    <source>
        <dbReference type="ARBA" id="ARBA00026054"/>
    </source>
</evidence>
<evidence type="ECO:0000256" key="17">
    <source>
        <dbReference type="SAM" id="Coils"/>
    </source>
</evidence>
<name>A0A8J2BJK0_9BACT</name>
<keyword evidence="19" id="KW-1185">Reference proteome</keyword>
<dbReference type="Pfam" id="PF00430">
    <property type="entry name" value="ATP-synt_B"/>
    <property type="match status" value="1"/>
</dbReference>
<keyword evidence="17" id="KW-0175">Coiled coil</keyword>
<dbReference type="InterPro" id="IPR028987">
    <property type="entry name" value="ATP_synth_B-like_membr_sf"/>
</dbReference>
<dbReference type="SUPFAM" id="SSF81573">
    <property type="entry name" value="F1F0 ATP synthase subunit B, membrane domain"/>
    <property type="match status" value="1"/>
</dbReference>
<dbReference type="RefSeq" id="WP_174581742.1">
    <property type="nucleotide sequence ID" value="NZ_CAJNOB010000001.1"/>
</dbReference>
<dbReference type="PANTHER" id="PTHR33445">
    <property type="entry name" value="ATP SYNTHASE SUBUNIT B', CHLOROPLASTIC"/>
    <property type="match status" value="1"/>
</dbReference>
<evidence type="ECO:0000256" key="12">
    <source>
        <dbReference type="ARBA" id="ARBA00025614"/>
    </source>
</evidence>
<dbReference type="InterPro" id="IPR005864">
    <property type="entry name" value="ATP_synth_F0_bsu_bac"/>
</dbReference>
<comment type="function">
    <text evidence="11 15">F(1)F(0) ATP synthase produces ATP from ADP in the presence of a proton or sodium gradient. F-type ATPases consist of two structural domains, F(1) containing the extramembraneous catalytic core and F(0) containing the membrane proton channel, linked together by a central stalk and a peripheral stalk. During catalysis, ATP synthesis in the catalytic domain of F(1) is coupled via a rotary mechanism of the central stalk subunits to proton translocation.</text>
</comment>
<evidence type="ECO:0000256" key="1">
    <source>
        <dbReference type="ARBA" id="ARBA00005513"/>
    </source>
</evidence>
<gene>
    <name evidence="15 18" type="primary">atpF</name>
    <name evidence="18" type="ORF">MPNT_10298</name>
</gene>
<dbReference type="NCBIfam" id="TIGR01144">
    <property type="entry name" value="ATP_synt_b"/>
    <property type="match status" value="1"/>
</dbReference>
<accession>A0A8J2BJK0</accession>
<evidence type="ECO:0000256" key="15">
    <source>
        <dbReference type="HAMAP-Rule" id="MF_01398"/>
    </source>
</evidence>
<evidence type="ECO:0000256" key="16">
    <source>
        <dbReference type="RuleBase" id="RU003848"/>
    </source>
</evidence>
<dbReference type="CDD" id="cd06503">
    <property type="entry name" value="ATP-synt_Fo_b"/>
    <property type="match status" value="1"/>
</dbReference>
<proteinExistence type="inferred from homology"/>
<dbReference type="Gene3D" id="6.10.250.1580">
    <property type="match status" value="1"/>
</dbReference>
<keyword evidence="7 15" id="KW-1133">Transmembrane helix</keyword>
<dbReference type="Proteomes" id="UP000663859">
    <property type="component" value="Unassembled WGS sequence"/>
</dbReference>
<dbReference type="GO" id="GO:0012505">
    <property type="term" value="C:endomembrane system"/>
    <property type="evidence" value="ECO:0007669"/>
    <property type="project" value="UniProtKB-SubCell"/>
</dbReference>
<dbReference type="EMBL" id="CAJNOB010000001">
    <property type="protein sequence ID" value="CAF0689649.1"/>
    <property type="molecule type" value="Genomic_DNA"/>
</dbReference>
<evidence type="ECO:0000256" key="10">
    <source>
        <dbReference type="ARBA" id="ARBA00023310"/>
    </source>
</evidence>
<dbReference type="GO" id="GO:0005886">
    <property type="term" value="C:plasma membrane"/>
    <property type="evidence" value="ECO:0007669"/>
    <property type="project" value="UniProtKB-SubCell"/>
</dbReference>
<evidence type="ECO:0000256" key="6">
    <source>
        <dbReference type="ARBA" id="ARBA00022781"/>
    </source>
</evidence>
<comment type="function">
    <text evidence="12">Component of the F(0) channel, it forms part of the peripheral stalk, linking F(1) to F(0). The b'-subunit is a diverged and duplicated form of b found in plants and photosynthetic bacteria.</text>
</comment>
<dbReference type="GO" id="GO:0045259">
    <property type="term" value="C:proton-transporting ATP synthase complex"/>
    <property type="evidence" value="ECO:0007669"/>
    <property type="project" value="UniProtKB-KW"/>
</dbReference>
<evidence type="ECO:0000256" key="2">
    <source>
        <dbReference type="ARBA" id="ARBA00022448"/>
    </source>
</evidence>
<feature type="coiled-coil region" evidence="17">
    <location>
        <begin position="38"/>
        <end position="75"/>
    </location>
</feature>
<organism evidence="18 19">
    <name type="scientific">Candidatus Methylacidithermus pantelleriae</name>
    <dbReference type="NCBI Taxonomy" id="2744239"/>
    <lineage>
        <taxon>Bacteria</taxon>
        <taxon>Pseudomonadati</taxon>
        <taxon>Verrucomicrobiota</taxon>
        <taxon>Methylacidiphilae</taxon>
        <taxon>Methylacidiphilales</taxon>
        <taxon>Methylacidiphilaceae</taxon>
        <taxon>Candidatus Methylacidithermus</taxon>
    </lineage>
</organism>
<evidence type="ECO:0000256" key="7">
    <source>
        <dbReference type="ARBA" id="ARBA00022989"/>
    </source>
</evidence>
<keyword evidence="4 15" id="KW-0138">CF(0)</keyword>
<keyword evidence="5 15" id="KW-0812">Transmembrane</keyword>
<dbReference type="InterPro" id="IPR002146">
    <property type="entry name" value="ATP_synth_b/b'su_bac/chlpt"/>
</dbReference>
<comment type="subunit">
    <text evidence="13">F-type ATPases have 2 components, F(1) - the catalytic core - and F(0) - the membrane proton channel. F(1) has five subunits: alpha(3), beta(3), gamma(1), delta(1), epsilon(1). F(0) has four main subunits: a(1), b(2) and c(10-14). The alpha and beta chains form an alternating ring which encloses part of the gamma chain. F(1) is attached to F(0) by a central stalk formed by the gamma and epsilon chains, while a peripheral stalk is formed by the delta and b chains.</text>
</comment>